<proteinExistence type="predicted"/>
<keyword evidence="1" id="KW-0732">Signal</keyword>
<name>A0A2V4TSU2_9BURK</name>
<dbReference type="SMART" id="SM00869">
    <property type="entry name" value="Autotransporter"/>
    <property type="match status" value="1"/>
</dbReference>
<protein>
    <submittedName>
        <fullName evidence="3">Autotransporter-associated beta strand protein</fullName>
    </submittedName>
</protein>
<dbReference type="SUPFAM" id="SSF51126">
    <property type="entry name" value="Pectin lyase-like"/>
    <property type="match status" value="1"/>
</dbReference>
<evidence type="ECO:0000256" key="1">
    <source>
        <dbReference type="ARBA" id="ARBA00022729"/>
    </source>
</evidence>
<feature type="domain" description="Autotransporter" evidence="2">
    <location>
        <begin position="307"/>
        <end position="581"/>
    </location>
</feature>
<dbReference type="InterPro" id="IPR005546">
    <property type="entry name" value="Autotransporte_beta"/>
</dbReference>
<dbReference type="InterPro" id="IPR011050">
    <property type="entry name" value="Pectin_lyase_fold/virulence"/>
</dbReference>
<accession>A0A2V4TSU2</accession>
<evidence type="ECO:0000313" key="4">
    <source>
        <dbReference type="Proteomes" id="UP000247772"/>
    </source>
</evidence>
<dbReference type="Pfam" id="PF12951">
    <property type="entry name" value="PATR"/>
    <property type="match status" value="2"/>
</dbReference>
<dbReference type="RefSeq" id="WP_181439935.1">
    <property type="nucleotide sequence ID" value="NZ_QJSQ01000014.1"/>
</dbReference>
<reference evidence="3 4" key="1">
    <citation type="submission" date="2018-06" db="EMBL/GenBank/DDBJ databases">
        <title>Genomic Encyclopedia of Type Strains, Phase IV (KMG-V): Genome sequencing to study the core and pangenomes of soil and plant-associated prokaryotes.</title>
        <authorList>
            <person name="Whitman W."/>
        </authorList>
    </citation>
    <scope>NUCLEOTIDE SEQUENCE [LARGE SCALE GENOMIC DNA]</scope>
    <source>
        <strain evidence="3 4">SRCL-318</strain>
    </source>
</reference>
<dbReference type="EMBL" id="QJSQ01000014">
    <property type="protein sequence ID" value="PYE21502.1"/>
    <property type="molecule type" value="Genomic_DNA"/>
</dbReference>
<sequence>MAAGTETLTGVNSYSGATAIASGATLALSGAGKLTTTTGIANDGTLDLSSATAGTTAATITGSGSVKLGAQSLTLTNASGTFAGALSGTGAFVKHGSGSLILTGNSAAYSGTTEVTEGMLEVGDIATPTAKLGGNVLVDVAGTLRGHGEVMGNVTNNGRVAPGGSIGVLTVGGNYTQGANAALSIEVSPTAASELVVQGSATLSGVLAITYDPGTYSAKSYTLVSTSKGINGTFSSVSRTGAEYIGTLTSSLAYGANDVTLTLADSAPLVVAPTQTSIYTALGTSAILGVQSQNAALLDRVVRISPATSGSPYGWITATGSHTNVGGTNGEPGFQTNRYGFLAGLDSKYGAYLTGIALGYDHADIGESVTGDSGTTDTLRAAFYGGRAFGPVIVGATPGGGLDFLSQKRPFGAKGTAEGDHIGQEFDVGGAASLPMTLGSVTVTPRIGLRYAYFHANGFGESGVGGQDLTVGSDNVHSLQPYVDVAISKSFGDALKPVDAELRVGYAHELLEAGRAISVGAQDGTLFTAPGTSLPRGYLTAGASVTMHPLKNLSVSLNYDGIVNTTHVSEQRASVHVGYQF</sequence>
<dbReference type="Proteomes" id="UP000247772">
    <property type="component" value="Unassembled WGS sequence"/>
</dbReference>
<comment type="caution">
    <text evidence="3">The sequence shown here is derived from an EMBL/GenBank/DDBJ whole genome shotgun (WGS) entry which is preliminary data.</text>
</comment>
<gene>
    <name evidence="3" type="ORF">C7410_114143</name>
</gene>
<evidence type="ECO:0000259" key="2">
    <source>
        <dbReference type="PROSITE" id="PS51208"/>
    </source>
</evidence>
<dbReference type="Gene3D" id="2.40.128.130">
    <property type="entry name" value="Autotransporter beta-domain"/>
    <property type="match status" value="1"/>
</dbReference>
<dbReference type="Pfam" id="PF03797">
    <property type="entry name" value="Autotransporter"/>
    <property type="match status" value="1"/>
</dbReference>
<dbReference type="InterPro" id="IPR013425">
    <property type="entry name" value="Autotrns_rpt"/>
</dbReference>
<dbReference type="SUPFAM" id="SSF103515">
    <property type="entry name" value="Autotransporter"/>
    <property type="match status" value="1"/>
</dbReference>
<evidence type="ECO:0000313" key="3">
    <source>
        <dbReference type="EMBL" id="PYE21502.1"/>
    </source>
</evidence>
<dbReference type="AlphaFoldDB" id="A0A2V4TSU2"/>
<dbReference type="InterPro" id="IPR036709">
    <property type="entry name" value="Autotransporte_beta_dom_sf"/>
</dbReference>
<dbReference type="NCBIfam" id="TIGR02601">
    <property type="entry name" value="autotrns_rpt"/>
    <property type="match status" value="1"/>
</dbReference>
<organism evidence="3 4">
    <name type="scientific">Paraburkholderia silvatlantica</name>
    <dbReference type="NCBI Taxonomy" id="321895"/>
    <lineage>
        <taxon>Bacteria</taxon>
        <taxon>Pseudomonadati</taxon>
        <taxon>Pseudomonadota</taxon>
        <taxon>Betaproteobacteria</taxon>
        <taxon>Burkholderiales</taxon>
        <taxon>Burkholderiaceae</taxon>
        <taxon>Paraburkholderia</taxon>
    </lineage>
</organism>
<dbReference type="PROSITE" id="PS51208">
    <property type="entry name" value="AUTOTRANSPORTER"/>
    <property type="match status" value="1"/>
</dbReference>